<accession>A0A0A0KLE9</accession>
<feature type="compositionally biased region" description="Basic and acidic residues" evidence="1">
    <location>
        <begin position="185"/>
        <end position="199"/>
    </location>
</feature>
<dbReference type="EMBL" id="CM002927">
    <property type="protein sequence ID" value="KGN49202.1"/>
    <property type="molecule type" value="Genomic_DNA"/>
</dbReference>
<organism evidence="2 3">
    <name type="scientific">Cucumis sativus</name>
    <name type="common">Cucumber</name>
    <dbReference type="NCBI Taxonomy" id="3659"/>
    <lineage>
        <taxon>Eukaryota</taxon>
        <taxon>Viridiplantae</taxon>
        <taxon>Streptophyta</taxon>
        <taxon>Embryophyta</taxon>
        <taxon>Tracheophyta</taxon>
        <taxon>Spermatophyta</taxon>
        <taxon>Magnoliopsida</taxon>
        <taxon>eudicotyledons</taxon>
        <taxon>Gunneridae</taxon>
        <taxon>Pentapetalae</taxon>
        <taxon>rosids</taxon>
        <taxon>fabids</taxon>
        <taxon>Cucurbitales</taxon>
        <taxon>Cucurbitaceae</taxon>
        <taxon>Benincaseae</taxon>
        <taxon>Cucumis</taxon>
    </lineage>
</organism>
<reference evidence="2 3" key="3">
    <citation type="journal article" date="2010" name="BMC Genomics">
        <title>Transcriptome sequencing and comparative analysis of cucumber flowers with different sex types.</title>
        <authorList>
            <person name="Guo S."/>
            <person name="Zheng Y."/>
            <person name="Joung J.G."/>
            <person name="Liu S."/>
            <person name="Zhang Z."/>
            <person name="Crasta O.R."/>
            <person name="Sobral B.W."/>
            <person name="Xu Y."/>
            <person name="Huang S."/>
            <person name="Fei Z."/>
        </authorList>
    </citation>
    <scope>NUCLEOTIDE SEQUENCE [LARGE SCALE GENOMIC DNA]</scope>
    <source>
        <strain evidence="3">cv. 9930</strain>
    </source>
</reference>
<sequence length="275" mass="30291">MGCCLSSTQSFSSPNKFHSNSVNVSRDPPSSMEEETVKEVLSETPALKPPQKNNSAPEQDEFRKPLGDEIEKKLSEIPINGIPEQPSEFYEISHMNKCISVSAATFTDQTDGGGEVHQTVLKSSPVKLTKNQSVSSDVELKREIQQSRTLTRRSDQSPVRRNGAVGSIRMVHNRDMSPAMARRGLRAEPPRRDPDENSSRRSHSPSTARSDSAGYRSALSRTPSARKSGKSSPITAMTATSQKVVEENNIVDGKFNTQIESLENPLVSLECFIFL</sequence>
<dbReference type="Proteomes" id="UP000029981">
    <property type="component" value="Chromosome 6"/>
</dbReference>
<feature type="region of interest" description="Disordered" evidence="1">
    <location>
        <begin position="1"/>
        <end position="68"/>
    </location>
</feature>
<dbReference type="Gramene" id="KGN49202">
    <property type="protein sequence ID" value="KGN49202"/>
    <property type="gene ID" value="Csa_6G517100"/>
</dbReference>
<dbReference type="OrthoDB" id="1922230at2759"/>
<feature type="compositionally biased region" description="Polar residues" evidence="1">
    <location>
        <begin position="219"/>
        <end position="243"/>
    </location>
</feature>
<evidence type="ECO:0000256" key="1">
    <source>
        <dbReference type="SAM" id="MobiDB-lite"/>
    </source>
</evidence>
<dbReference type="OMA" id="FLNVETH"/>
<proteinExistence type="predicted"/>
<reference evidence="2 3" key="4">
    <citation type="journal article" date="2011" name="BMC Genomics">
        <title>RNA-Seq improves annotation of protein-coding genes in the cucumber genome.</title>
        <authorList>
            <person name="Li Z."/>
            <person name="Zhang Z."/>
            <person name="Yan P."/>
            <person name="Huang S."/>
            <person name="Fei Z."/>
            <person name="Lin K."/>
        </authorList>
    </citation>
    <scope>NUCLEOTIDE SEQUENCE [LARGE SCALE GENOMIC DNA]</scope>
    <source>
        <strain evidence="3">cv. 9930</strain>
    </source>
</reference>
<dbReference type="AlphaFoldDB" id="A0A0A0KLE9"/>
<evidence type="ECO:0000313" key="3">
    <source>
        <dbReference type="Proteomes" id="UP000029981"/>
    </source>
</evidence>
<dbReference type="KEGG" id="csv:105435961"/>
<dbReference type="PANTHER" id="PTHR33871:SF1">
    <property type="entry name" value="OS05G0503100 PROTEIN"/>
    <property type="match status" value="1"/>
</dbReference>
<keyword evidence="3" id="KW-1185">Reference proteome</keyword>
<feature type="compositionally biased region" description="Polar residues" evidence="1">
    <location>
        <begin position="1"/>
        <end position="24"/>
    </location>
</feature>
<name>A0A0A0KLE9_CUCSA</name>
<dbReference type="PANTHER" id="PTHR33871">
    <property type="entry name" value="OS05G0503100 PROTEIN-RELATED"/>
    <property type="match status" value="1"/>
</dbReference>
<protein>
    <submittedName>
        <fullName evidence="2">Uncharacterized protein</fullName>
    </submittedName>
</protein>
<gene>
    <name evidence="2" type="ORF">Csa_6G517100</name>
</gene>
<reference evidence="2 3" key="2">
    <citation type="journal article" date="2009" name="PLoS ONE">
        <title>An integrated genetic and cytogenetic map of the cucumber genome.</title>
        <authorList>
            <person name="Ren Y."/>
            <person name="Zhang Z."/>
            <person name="Liu J."/>
            <person name="Staub J.E."/>
            <person name="Han Y."/>
            <person name="Cheng Z."/>
            <person name="Li X."/>
            <person name="Lu J."/>
            <person name="Miao H."/>
            <person name="Kang H."/>
            <person name="Xie B."/>
            <person name="Gu X."/>
            <person name="Wang X."/>
            <person name="Du Y."/>
            <person name="Jin W."/>
            <person name="Huang S."/>
        </authorList>
    </citation>
    <scope>NUCLEOTIDE SEQUENCE [LARGE SCALE GENOMIC DNA]</scope>
    <source>
        <strain evidence="3">cv. 9930</strain>
    </source>
</reference>
<feature type="region of interest" description="Disordered" evidence="1">
    <location>
        <begin position="127"/>
        <end position="247"/>
    </location>
</feature>
<evidence type="ECO:0000313" key="2">
    <source>
        <dbReference type="EMBL" id="KGN49202.1"/>
    </source>
</evidence>
<reference evidence="2 3" key="1">
    <citation type="journal article" date="2009" name="Nat. Genet.">
        <title>The genome of the cucumber, Cucumis sativus L.</title>
        <authorList>
            <person name="Huang S."/>
            <person name="Li R."/>
            <person name="Zhang Z."/>
            <person name="Li L."/>
            <person name="Gu X."/>
            <person name="Fan W."/>
            <person name="Lucas W.J."/>
            <person name="Wang X."/>
            <person name="Xie B."/>
            <person name="Ni P."/>
            <person name="Ren Y."/>
            <person name="Zhu H."/>
            <person name="Li J."/>
            <person name="Lin K."/>
            <person name="Jin W."/>
            <person name="Fei Z."/>
            <person name="Li G."/>
            <person name="Staub J."/>
            <person name="Kilian A."/>
            <person name="van der Vossen E.A."/>
            <person name="Wu Y."/>
            <person name="Guo J."/>
            <person name="He J."/>
            <person name="Jia Z."/>
            <person name="Ren Y."/>
            <person name="Tian G."/>
            <person name="Lu Y."/>
            <person name="Ruan J."/>
            <person name="Qian W."/>
            <person name="Wang M."/>
            <person name="Huang Q."/>
            <person name="Li B."/>
            <person name="Xuan Z."/>
            <person name="Cao J."/>
            <person name="Asan"/>
            <person name="Wu Z."/>
            <person name="Zhang J."/>
            <person name="Cai Q."/>
            <person name="Bai Y."/>
            <person name="Zhao B."/>
            <person name="Han Y."/>
            <person name="Li Y."/>
            <person name="Li X."/>
            <person name="Wang S."/>
            <person name="Shi Q."/>
            <person name="Liu S."/>
            <person name="Cho W.K."/>
            <person name="Kim J.Y."/>
            <person name="Xu Y."/>
            <person name="Heller-Uszynska K."/>
            <person name="Miao H."/>
            <person name="Cheng Z."/>
            <person name="Zhang S."/>
            <person name="Wu J."/>
            <person name="Yang Y."/>
            <person name="Kang H."/>
            <person name="Li M."/>
            <person name="Liang H."/>
            <person name="Ren X."/>
            <person name="Shi Z."/>
            <person name="Wen M."/>
            <person name="Jian M."/>
            <person name="Yang H."/>
            <person name="Zhang G."/>
            <person name="Yang Z."/>
            <person name="Chen R."/>
            <person name="Liu S."/>
            <person name="Li J."/>
            <person name="Ma L."/>
            <person name="Liu H."/>
            <person name="Zhou Y."/>
            <person name="Zhao J."/>
            <person name="Fang X."/>
            <person name="Li G."/>
            <person name="Fang L."/>
            <person name="Li Y."/>
            <person name="Liu D."/>
            <person name="Zheng H."/>
            <person name="Zhang Y."/>
            <person name="Qin N."/>
            <person name="Li Z."/>
            <person name="Yang G."/>
            <person name="Yang S."/>
            <person name="Bolund L."/>
            <person name="Kristiansen K."/>
            <person name="Zheng H."/>
            <person name="Li S."/>
            <person name="Zhang X."/>
            <person name="Yang H."/>
            <person name="Wang J."/>
            <person name="Sun R."/>
            <person name="Zhang B."/>
            <person name="Jiang S."/>
            <person name="Wang J."/>
            <person name="Du Y."/>
            <person name="Li S."/>
        </authorList>
    </citation>
    <scope>NUCLEOTIDE SEQUENCE [LARGE SCALE GENOMIC DNA]</scope>
    <source>
        <strain evidence="3">cv. 9930</strain>
    </source>
</reference>